<dbReference type="InterPro" id="IPR001207">
    <property type="entry name" value="Transposase_mutator"/>
</dbReference>
<dbReference type="PANTHER" id="PTHR33217:SF7">
    <property type="entry name" value="TRANSPOSASE FOR INSERTION SEQUENCE ELEMENT IS1081"/>
    <property type="match status" value="1"/>
</dbReference>
<sequence>MIKESVAMTAPKSVDHAVFLREQLDSASPDLLRQMVKTFADALMSAEADAVCGAPYGARSDERTNSRNGYRPREWDTRAGTVELAIPKLRQGSYFPDWLLQHRRRAEQALVSVVATSYLLGVSTRRVEKLVEQLGVAQLSKSQVSEMATHLDAQVEAFRNRPLDAGPYTFVWMDALTIKVREGGRTVNVHALVAVGVNGDGQREVLGLDVASTEDGAGWLAFLRSLTARGLSGVRLVVSDAHRGLVDAIGATLPGASWQRCRTHYLRNLLTKVPKSAQPWVATMVRTIFDQPDATAVGEQFGRVVEAIEARFPSAATHLDDARDDLLAFAAFPHEVWRQIWSNNPQERLNKEIRRRTDVVGIFPNRAAIIRLVGAVLAEQTDEWTEQRRYMGLEILTKARLTLVANDADETTPTTPADTAAIAA</sequence>
<comment type="function">
    <text evidence="1 6">Required for the transposition of the insertion element.</text>
</comment>
<dbReference type="Proteomes" id="UP001500655">
    <property type="component" value="Unassembled WGS sequence"/>
</dbReference>
<evidence type="ECO:0000256" key="6">
    <source>
        <dbReference type="RuleBase" id="RU365089"/>
    </source>
</evidence>
<evidence type="ECO:0000313" key="8">
    <source>
        <dbReference type="Proteomes" id="UP001500655"/>
    </source>
</evidence>
<name>A0ABN2KX81_9ACTN</name>
<keyword evidence="5 6" id="KW-0233">DNA recombination</keyword>
<evidence type="ECO:0000256" key="5">
    <source>
        <dbReference type="ARBA" id="ARBA00023172"/>
    </source>
</evidence>
<evidence type="ECO:0000256" key="4">
    <source>
        <dbReference type="ARBA" id="ARBA00023125"/>
    </source>
</evidence>
<evidence type="ECO:0000256" key="2">
    <source>
        <dbReference type="ARBA" id="ARBA00010961"/>
    </source>
</evidence>
<dbReference type="NCBIfam" id="NF033543">
    <property type="entry name" value="transpos_IS256"/>
    <property type="match status" value="1"/>
</dbReference>
<comment type="similarity">
    <text evidence="2 6">Belongs to the transposase mutator family.</text>
</comment>
<evidence type="ECO:0000256" key="1">
    <source>
        <dbReference type="ARBA" id="ARBA00002190"/>
    </source>
</evidence>
<protein>
    <recommendedName>
        <fullName evidence="6">Mutator family transposase</fullName>
    </recommendedName>
</protein>
<organism evidence="7 8">
    <name type="scientific">Luedemannella helvata</name>
    <dbReference type="NCBI Taxonomy" id="349315"/>
    <lineage>
        <taxon>Bacteria</taxon>
        <taxon>Bacillati</taxon>
        <taxon>Actinomycetota</taxon>
        <taxon>Actinomycetes</taxon>
        <taxon>Micromonosporales</taxon>
        <taxon>Micromonosporaceae</taxon>
        <taxon>Luedemannella</taxon>
    </lineage>
</organism>
<keyword evidence="4 6" id="KW-0238">DNA-binding</keyword>
<comment type="caution">
    <text evidence="7">The sequence shown here is derived from an EMBL/GenBank/DDBJ whole genome shotgun (WGS) entry which is preliminary data.</text>
</comment>
<reference evidence="7 8" key="1">
    <citation type="journal article" date="2019" name="Int. J. Syst. Evol. Microbiol.">
        <title>The Global Catalogue of Microorganisms (GCM) 10K type strain sequencing project: providing services to taxonomists for standard genome sequencing and annotation.</title>
        <authorList>
            <consortium name="The Broad Institute Genomics Platform"/>
            <consortium name="The Broad Institute Genome Sequencing Center for Infectious Disease"/>
            <person name="Wu L."/>
            <person name="Ma J."/>
        </authorList>
    </citation>
    <scope>NUCLEOTIDE SEQUENCE [LARGE SCALE GENOMIC DNA]</scope>
    <source>
        <strain evidence="7 8">JCM 13249</strain>
    </source>
</reference>
<evidence type="ECO:0000256" key="3">
    <source>
        <dbReference type="ARBA" id="ARBA00022578"/>
    </source>
</evidence>
<accession>A0ABN2KX81</accession>
<keyword evidence="6" id="KW-0814">Transposable element</keyword>
<gene>
    <name evidence="7" type="ORF">GCM10009681_43360</name>
</gene>
<dbReference type="PANTHER" id="PTHR33217">
    <property type="entry name" value="TRANSPOSASE FOR INSERTION SEQUENCE ELEMENT IS1081"/>
    <property type="match status" value="1"/>
</dbReference>
<keyword evidence="3 6" id="KW-0815">Transposition</keyword>
<dbReference type="Pfam" id="PF00872">
    <property type="entry name" value="Transposase_mut"/>
    <property type="match status" value="1"/>
</dbReference>
<dbReference type="EMBL" id="BAAALS010000024">
    <property type="protein sequence ID" value="GAA1767617.1"/>
    <property type="molecule type" value="Genomic_DNA"/>
</dbReference>
<dbReference type="PROSITE" id="PS01007">
    <property type="entry name" value="TRANSPOSASE_MUTATOR"/>
    <property type="match status" value="1"/>
</dbReference>
<evidence type="ECO:0000313" key="7">
    <source>
        <dbReference type="EMBL" id="GAA1767617.1"/>
    </source>
</evidence>
<proteinExistence type="inferred from homology"/>
<keyword evidence="8" id="KW-1185">Reference proteome</keyword>